<protein>
    <submittedName>
        <fullName evidence="2">Protein ANKUB1</fullName>
    </submittedName>
</protein>
<accession>A0AAD3MA04</accession>
<dbReference type="Proteomes" id="UP001279410">
    <property type="component" value="Unassembled WGS sequence"/>
</dbReference>
<reference evidence="2" key="1">
    <citation type="submission" date="2022-08" db="EMBL/GenBank/DDBJ databases">
        <title>Genome sequencing of akame (Lates japonicus).</title>
        <authorList>
            <person name="Hashiguchi Y."/>
            <person name="Takahashi H."/>
        </authorList>
    </citation>
    <scope>NUCLEOTIDE SEQUENCE</scope>
    <source>
        <strain evidence="2">Kochi</strain>
    </source>
</reference>
<dbReference type="EMBL" id="BRZM01003569">
    <property type="protein sequence ID" value="GLD49971.1"/>
    <property type="molecule type" value="Genomic_DNA"/>
</dbReference>
<dbReference type="Gene3D" id="3.10.20.90">
    <property type="entry name" value="Phosphatidylinositol 3-kinase Catalytic Subunit, Chain A, domain 1"/>
    <property type="match status" value="1"/>
</dbReference>
<gene>
    <name evidence="2" type="ORF">AKAME5_002772900</name>
</gene>
<dbReference type="InterPro" id="IPR036770">
    <property type="entry name" value="Ankyrin_rpt-contain_sf"/>
</dbReference>
<dbReference type="CDD" id="cd17050">
    <property type="entry name" value="Ubl1_ANKUB1"/>
    <property type="match status" value="1"/>
</dbReference>
<dbReference type="AlphaFoldDB" id="A0AAD3MA04"/>
<evidence type="ECO:0000256" key="1">
    <source>
        <dbReference type="SAM" id="MobiDB-lite"/>
    </source>
</evidence>
<dbReference type="InterPro" id="IPR029071">
    <property type="entry name" value="Ubiquitin-like_domsf"/>
</dbReference>
<keyword evidence="3" id="KW-1185">Reference proteome</keyword>
<feature type="compositionally biased region" description="Basic and acidic residues" evidence="1">
    <location>
        <begin position="462"/>
        <end position="476"/>
    </location>
</feature>
<dbReference type="Pfam" id="PF12796">
    <property type="entry name" value="Ank_2"/>
    <property type="match status" value="1"/>
</dbReference>
<dbReference type="PANTHER" id="PTHR46885">
    <property type="entry name" value="PROTEIN ANKUB1"/>
    <property type="match status" value="1"/>
</dbReference>
<dbReference type="Gene3D" id="1.25.40.20">
    <property type="entry name" value="Ankyrin repeat-containing domain"/>
    <property type="match status" value="1"/>
</dbReference>
<evidence type="ECO:0000313" key="3">
    <source>
        <dbReference type="Proteomes" id="UP001279410"/>
    </source>
</evidence>
<comment type="caution">
    <text evidence="2">The sequence shown here is derived from an EMBL/GenBank/DDBJ whole genome shotgun (WGS) entry which is preliminary data.</text>
</comment>
<dbReference type="InterPro" id="IPR042788">
    <property type="entry name" value="ANKUB1"/>
</dbReference>
<feature type="region of interest" description="Disordered" evidence="1">
    <location>
        <begin position="436"/>
        <end position="476"/>
    </location>
</feature>
<feature type="region of interest" description="Disordered" evidence="1">
    <location>
        <begin position="1"/>
        <end position="30"/>
    </location>
</feature>
<organism evidence="2 3">
    <name type="scientific">Lates japonicus</name>
    <name type="common">Japanese lates</name>
    <dbReference type="NCBI Taxonomy" id="270547"/>
    <lineage>
        <taxon>Eukaryota</taxon>
        <taxon>Metazoa</taxon>
        <taxon>Chordata</taxon>
        <taxon>Craniata</taxon>
        <taxon>Vertebrata</taxon>
        <taxon>Euteleostomi</taxon>
        <taxon>Actinopterygii</taxon>
        <taxon>Neopterygii</taxon>
        <taxon>Teleostei</taxon>
        <taxon>Neoteleostei</taxon>
        <taxon>Acanthomorphata</taxon>
        <taxon>Carangaria</taxon>
        <taxon>Carangaria incertae sedis</taxon>
        <taxon>Centropomidae</taxon>
        <taxon>Lates</taxon>
    </lineage>
</organism>
<dbReference type="SUPFAM" id="SSF48403">
    <property type="entry name" value="Ankyrin repeat"/>
    <property type="match status" value="1"/>
</dbReference>
<name>A0AAD3MA04_LATJO</name>
<dbReference type="PANTHER" id="PTHR46885:SF1">
    <property type="entry name" value="PROTEIN ANKUB1"/>
    <property type="match status" value="1"/>
</dbReference>
<evidence type="ECO:0000313" key="2">
    <source>
        <dbReference type="EMBL" id="GLD49971.1"/>
    </source>
</evidence>
<proteinExistence type="predicted"/>
<dbReference type="SMART" id="SM00248">
    <property type="entry name" value="ANK"/>
    <property type="match status" value="3"/>
</dbReference>
<sequence length="561" mass="63182">MRRVPSQLLPPPYHDSAWDKHHTHTPQLPNRRRTDVLTMRVFVYFEGSCERFDVPPDQIVGAMKQMVKENFLVQLSDDKQVWDYLELSYGGGALQDSWALCDVGITSGSAIQCLIKRERRPVMHVFNAVTGEIMPVTGSEAVLHTSVARLKTVVSMQSSLPVSTFRLSVLPAVQLYDCNRLQDYAIEVGTTLRLDTWDGWVELLQGCLLGHILTVQTHLSEERIVMRFQLRVALYIAASLGHLDLAGWLLERGVRADEAVGVHPYRQWCHQTAHRDARKCPIHVAAESNQLLILKLFITKNPLTLACQDPGGRDPLKIAIQHGHRDCLRYLANKLCSVVSLPNMSLPMRVYLQMKHWMSLGQKRVASNRCQYTSAQLKARVGDMLLVDGYNQPQMSSKSRKAEPKPRRGIRAKALQHLPPIRNLISVSHLPTKRAPPRLPSLQSVHPGGFKETGKRWKRDVKHRDEGPLDKMKEGDSSLCRGKFTLPPVTSIPKPVFVGSSPKPSSSLIASLESFSQHCGRTPRENAMYCLSIASTFTEKPWLKQLSIAQTLVRKHVHSMA</sequence>
<dbReference type="SUPFAM" id="SSF54236">
    <property type="entry name" value="Ubiquitin-like"/>
    <property type="match status" value="1"/>
</dbReference>
<dbReference type="InterPro" id="IPR002110">
    <property type="entry name" value="Ankyrin_rpt"/>
</dbReference>